<dbReference type="SUPFAM" id="SSF51735">
    <property type="entry name" value="NAD(P)-binding Rossmann-fold domains"/>
    <property type="match status" value="1"/>
</dbReference>
<dbReference type="AlphaFoldDB" id="A0A5B2VXT2"/>
<dbReference type="EMBL" id="VUOC01000002">
    <property type="protein sequence ID" value="KAA2243428.1"/>
    <property type="molecule type" value="Genomic_DNA"/>
</dbReference>
<feature type="domain" description="Ketoreductase" evidence="4">
    <location>
        <begin position="3"/>
        <end position="182"/>
    </location>
</feature>
<dbReference type="CDD" id="cd05374">
    <property type="entry name" value="17beta-HSD-like_SDR_c"/>
    <property type="match status" value="1"/>
</dbReference>
<protein>
    <submittedName>
        <fullName evidence="5">SDR family oxidoreductase</fullName>
    </submittedName>
</protein>
<evidence type="ECO:0000256" key="2">
    <source>
        <dbReference type="ARBA" id="ARBA00023002"/>
    </source>
</evidence>
<dbReference type="Proteomes" id="UP000324611">
    <property type="component" value="Unassembled WGS sequence"/>
</dbReference>
<dbReference type="InterPro" id="IPR002347">
    <property type="entry name" value="SDR_fam"/>
</dbReference>
<keyword evidence="2" id="KW-0560">Oxidoreductase</keyword>
<reference evidence="5 6" key="1">
    <citation type="submission" date="2019-09" db="EMBL/GenBank/DDBJ databases">
        <title>Chitinophaga ginsengihumi sp. nov., isolated from soil of ginseng rhizosphere.</title>
        <authorList>
            <person name="Lee J."/>
        </authorList>
    </citation>
    <scope>NUCLEOTIDE SEQUENCE [LARGE SCALE GENOMIC DNA]</scope>
    <source>
        <strain evidence="5 6">BN140078</strain>
    </source>
</reference>
<evidence type="ECO:0000256" key="3">
    <source>
        <dbReference type="RuleBase" id="RU000363"/>
    </source>
</evidence>
<dbReference type="PANTHER" id="PTHR44169:SF6">
    <property type="entry name" value="NADPH-DEPENDENT 1-ACYLDIHYDROXYACETONE PHOSPHATE REDUCTASE"/>
    <property type="match status" value="1"/>
</dbReference>
<organism evidence="5 6">
    <name type="scientific">Chitinophaga agrisoli</name>
    <dbReference type="NCBI Taxonomy" id="2607653"/>
    <lineage>
        <taxon>Bacteria</taxon>
        <taxon>Pseudomonadati</taxon>
        <taxon>Bacteroidota</taxon>
        <taxon>Chitinophagia</taxon>
        <taxon>Chitinophagales</taxon>
        <taxon>Chitinophagaceae</taxon>
        <taxon>Chitinophaga</taxon>
    </lineage>
</organism>
<name>A0A5B2VXT2_9BACT</name>
<evidence type="ECO:0000313" key="6">
    <source>
        <dbReference type="Proteomes" id="UP000324611"/>
    </source>
</evidence>
<dbReference type="PROSITE" id="PS51257">
    <property type="entry name" value="PROKAR_LIPOPROTEIN"/>
    <property type="match status" value="1"/>
</dbReference>
<keyword evidence="6" id="KW-1185">Reference proteome</keyword>
<evidence type="ECO:0000313" key="5">
    <source>
        <dbReference type="EMBL" id="KAA2243428.1"/>
    </source>
</evidence>
<sequence length="271" mass="29151">MKKVILVTGASSGIGFACATALHLKGHIVYGSTRDLKRISTVPFRPIQLDVTDDASVSNAIEKIITAQGKLDVLVNNAGNYSAGPAYTMPVAAAKKQFEVNFFGVVRMCSAVLPGMIGKKQGLIVNISSLAGLSGWPYQSMYSASKYAIEGYSDTLRMELRATGVKVVVINPGDLKSGFAHNDSKTGFVLDDPGLQRDYENAVSKAKKDKYAAPGPEGLARKLCGIVESRNPAHRYFSGRLAQTMIPTLKCMLPAAVFDMLMNGYYGVRSR</sequence>
<dbReference type="GO" id="GO:0016491">
    <property type="term" value="F:oxidoreductase activity"/>
    <property type="evidence" value="ECO:0007669"/>
    <property type="project" value="UniProtKB-KW"/>
</dbReference>
<dbReference type="PRINTS" id="PR00081">
    <property type="entry name" value="GDHRDH"/>
</dbReference>
<dbReference type="PRINTS" id="PR00080">
    <property type="entry name" value="SDRFAMILY"/>
</dbReference>
<proteinExistence type="inferred from homology"/>
<dbReference type="PANTHER" id="PTHR44169">
    <property type="entry name" value="NADPH-DEPENDENT 1-ACYLDIHYDROXYACETONE PHOSPHATE REDUCTASE"/>
    <property type="match status" value="1"/>
</dbReference>
<gene>
    <name evidence="5" type="ORF">F0L74_13090</name>
</gene>
<dbReference type="SMART" id="SM00822">
    <property type="entry name" value="PKS_KR"/>
    <property type="match status" value="1"/>
</dbReference>
<reference evidence="5 6" key="2">
    <citation type="submission" date="2019-09" db="EMBL/GenBank/DDBJ databases">
        <authorList>
            <person name="Jin C."/>
        </authorList>
    </citation>
    <scope>NUCLEOTIDE SEQUENCE [LARGE SCALE GENOMIC DNA]</scope>
    <source>
        <strain evidence="5 6">BN140078</strain>
    </source>
</reference>
<dbReference type="InterPro" id="IPR020904">
    <property type="entry name" value="Sc_DH/Rdtase_CS"/>
</dbReference>
<dbReference type="Pfam" id="PF00106">
    <property type="entry name" value="adh_short"/>
    <property type="match status" value="1"/>
</dbReference>
<dbReference type="InterPro" id="IPR057326">
    <property type="entry name" value="KR_dom"/>
</dbReference>
<dbReference type="InterPro" id="IPR036291">
    <property type="entry name" value="NAD(P)-bd_dom_sf"/>
</dbReference>
<comment type="caution">
    <text evidence="5">The sequence shown here is derived from an EMBL/GenBank/DDBJ whole genome shotgun (WGS) entry which is preliminary data.</text>
</comment>
<evidence type="ECO:0000256" key="1">
    <source>
        <dbReference type="ARBA" id="ARBA00006484"/>
    </source>
</evidence>
<dbReference type="RefSeq" id="WP_149838303.1">
    <property type="nucleotide sequence ID" value="NZ_VUOC01000002.1"/>
</dbReference>
<comment type="similarity">
    <text evidence="1 3">Belongs to the short-chain dehydrogenases/reductases (SDR) family.</text>
</comment>
<dbReference type="PROSITE" id="PS00061">
    <property type="entry name" value="ADH_SHORT"/>
    <property type="match status" value="1"/>
</dbReference>
<evidence type="ECO:0000259" key="4">
    <source>
        <dbReference type="SMART" id="SM00822"/>
    </source>
</evidence>
<accession>A0A5B2VXT2</accession>
<dbReference type="Gene3D" id="3.40.50.720">
    <property type="entry name" value="NAD(P)-binding Rossmann-like Domain"/>
    <property type="match status" value="1"/>
</dbReference>